<keyword evidence="3 5" id="KW-0378">Hydrolase</keyword>
<organism evidence="7 8">
    <name type="scientific">Hypocrea atroviridis (strain ATCC 20476 / IMI 206040)</name>
    <name type="common">Trichoderma atroviride</name>
    <dbReference type="NCBI Taxonomy" id="452589"/>
    <lineage>
        <taxon>Eukaryota</taxon>
        <taxon>Fungi</taxon>
        <taxon>Dikarya</taxon>
        <taxon>Ascomycota</taxon>
        <taxon>Pezizomycotina</taxon>
        <taxon>Sordariomycetes</taxon>
        <taxon>Hypocreomycetidae</taxon>
        <taxon>Hypocreales</taxon>
        <taxon>Hypocreaceae</taxon>
        <taxon>Trichoderma</taxon>
    </lineage>
</organism>
<name>G9P1E1_HYPAI</name>
<dbReference type="Proteomes" id="UP000005426">
    <property type="component" value="Unassembled WGS sequence"/>
</dbReference>
<evidence type="ECO:0000256" key="5">
    <source>
        <dbReference type="PROSITE-ProRule" id="PRU01240"/>
    </source>
</evidence>
<evidence type="ECO:0000256" key="2">
    <source>
        <dbReference type="ARBA" id="ARBA00022670"/>
    </source>
</evidence>
<dbReference type="EMBL" id="ABDG02000026">
    <property type="protein sequence ID" value="EHK42494.1"/>
    <property type="molecule type" value="Genomic_DNA"/>
</dbReference>
<dbReference type="InterPro" id="IPR050131">
    <property type="entry name" value="Peptidase_S8_subtilisin-like"/>
</dbReference>
<dbReference type="PANTHER" id="PTHR43806">
    <property type="entry name" value="PEPTIDASE S8"/>
    <property type="match status" value="1"/>
</dbReference>
<keyword evidence="8" id="KW-1185">Reference proteome</keyword>
<dbReference type="AlphaFoldDB" id="G9P1E1"/>
<keyword evidence="2 5" id="KW-0645">Protease</keyword>
<feature type="active site" description="Charge relay system" evidence="5">
    <location>
        <position position="544"/>
    </location>
</feature>
<proteinExistence type="inferred from homology"/>
<dbReference type="PRINTS" id="PR00723">
    <property type="entry name" value="SUBTILISIN"/>
</dbReference>
<dbReference type="InterPro" id="IPR000209">
    <property type="entry name" value="Peptidase_S8/S53_dom"/>
</dbReference>
<dbReference type="GO" id="GO:0004252">
    <property type="term" value="F:serine-type endopeptidase activity"/>
    <property type="evidence" value="ECO:0007669"/>
    <property type="project" value="UniProtKB-UniRule"/>
</dbReference>
<dbReference type="eggNOG" id="ENOG502SFSN">
    <property type="taxonomic scope" value="Eukaryota"/>
</dbReference>
<feature type="active site" description="Charge relay system" evidence="5">
    <location>
        <position position="728"/>
    </location>
</feature>
<dbReference type="STRING" id="452589.G9P1E1"/>
<evidence type="ECO:0000256" key="3">
    <source>
        <dbReference type="ARBA" id="ARBA00022801"/>
    </source>
</evidence>
<sequence>MADQNGDRLSGIALAQTCDELLESLLDLEEPIHGDMKDARTRLKALSVLLRKIEPLEDQSFFQAVLGDCSEAMNQICATKNNQLACDTADFTPSRQATIVKQIEALADVQNNISLALNLSLKQVISTTYNFALKLTGVHSNDELQDAITVESIKRGLDAISGHLISVADDILPATPSSFNKKTFKLCEIKLAIDGYATVKANDTYLVLSTTYLVEQMRPGKDRAWQMILFKPRINAIVSVIISEVPSTYTYEIDSLAQSLAHQFSKDLTASSKNKEIVFAEQLVLRLPCISPPEAFLNTLPWQVEFKTSNGISPLAWQPKRAHMKHYSVATGLRDRKTNASLDFLPSSEFEIEILKESSKASNDDFNILGDICDEILNARHAYTNFGRASPTLEQKSITEGSQYRDVSISVISSSPNNSIKNKLRMVMKRNGSSSSVCLDFGLAIRKIAQRGFHGSLDLIKFWTYDNDGLNTPVVQQTNWDELVTRGKSRQLYQLRGLNGPQVLSEREVSSDHWFEDIERLGDAMRSPAFDKGTYKLVKVCVIDTGFKPSVKGFEKIKAFKDFAEPTNTNLRDGTWHGTMCANIIMSIYEQCELYVARVFMSDDTDDKTGPEAMAQAIEWAITPDIDVDIISISAGFVDHSPRLQDAVQKASAANTLVFAAASNWGNWKPVAFPARHNLYTICIFSTDTHNRPSKFNPERRPNAHNFAILGEDFQHPGIANERVHGTSTATAAAAGLAALIIDFTRQQGNYEVITRAADVSKMLGMIAVFNAMSERAGEFKCIMPLKLLPAKNNDMDNQEMRAYIRESLSRGMDQAN</sequence>
<protein>
    <recommendedName>
        <fullName evidence="6">Peptidase S8/S53 domain-containing protein</fullName>
    </recommendedName>
</protein>
<dbReference type="HOGENOM" id="CLU_015054_0_0_1"/>
<dbReference type="Gene3D" id="3.40.50.200">
    <property type="entry name" value="Peptidase S8/S53 domain"/>
    <property type="match status" value="1"/>
</dbReference>
<gene>
    <name evidence="7" type="ORF">TRIATDRAFT_319912</name>
</gene>
<dbReference type="OMA" id="LYTICIF"/>
<feature type="domain" description="Peptidase S8/S53" evidence="6">
    <location>
        <begin position="538"/>
        <end position="743"/>
    </location>
</feature>
<dbReference type="PROSITE" id="PS51892">
    <property type="entry name" value="SUBTILASE"/>
    <property type="match status" value="1"/>
</dbReference>
<reference evidence="7 8" key="1">
    <citation type="journal article" date="2011" name="Genome Biol.">
        <title>Comparative genome sequence analysis underscores mycoparasitism as the ancestral life style of Trichoderma.</title>
        <authorList>
            <person name="Kubicek C.P."/>
            <person name="Herrera-Estrella A."/>
            <person name="Seidl-Seiboth V."/>
            <person name="Martinez D.A."/>
            <person name="Druzhinina I.S."/>
            <person name="Thon M."/>
            <person name="Zeilinger S."/>
            <person name="Casas-Flores S."/>
            <person name="Horwitz B.A."/>
            <person name="Mukherjee P.K."/>
            <person name="Mukherjee M."/>
            <person name="Kredics L."/>
            <person name="Alcaraz L.D."/>
            <person name="Aerts A."/>
            <person name="Antal Z."/>
            <person name="Atanasova L."/>
            <person name="Cervantes-Badillo M.G."/>
            <person name="Challacombe J."/>
            <person name="Chertkov O."/>
            <person name="McCluskey K."/>
            <person name="Coulpier F."/>
            <person name="Deshpande N."/>
            <person name="von Doehren H."/>
            <person name="Ebbole D.J."/>
            <person name="Esquivel-Naranjo E.U."/>
            <person name="Fekete E."/>
            <person name="Flipphi M."/>
            <person name="Glaser F."/>
            <person name="Gomez-Rodriguez E.Y."/>
            <person name="Gruber S."/>
            <person name="Han C."/>
            <person name="Henrissat B."/>
            <person name="Hermosa R."/>
            <person name="Hernandez-Onate M."/>
            <person name="Karaffa L."/>
            <person name="Kosti I."/>
            <person name="Le Crom S."/>
            <person name="Lindquist E."/>
            <person name="Lucas S."/>
            <person name="Luebeck M."/>
            <person name="Luebeck P.S."/>
            <person name="Margeot A."/>
            <person name="Metz B."/>
            <person name="Misra M."/>
            <person name="Nevalainen H."/>
            <person name="Omann M."/>
            <person name="Packer N."/>
            <person name="Perrone G."/>
            <person name="Uresti-Rivera E.E."/>
            <person name="Salamov A."/>
            <person name="Schmoll M."/>
            <person name="Seiboth B."/>
            <person name="Shapiro H."/>
            <person name="Sukno S."/>
            <person name="Tamayo-Ramos J.A."/>
            <person name="Tisch D."/>
            <person name="Wiest A."/>
            <person name="Wilkinson H.H."/>
            <person name="Zhang M."/>
            <person name="Coutinho P.M."/>
            <person name="Kenerley C.M."/>
            <person name="Monte E."/>
            <person name="Baker S.E."/>
            <person name="Grigoriev I.V."/>
        </authorList>
    </citation>
    <scope>NUCLEOTIDE SEQUENCE [LARGE SCALE GENOMIC DNA]</scope>
    <source>
        <strain evidence="8">ATCC 20476 / IMI 206040</strain>
    </source>
</reference>
<dbReference type="OrthoDB" id="5150903at2759"/>
<evidence type="ECO:0000313" key="7">
    <source>
        <dbReference type="EMBL" id="EHK42494.1"/>
    </source>
</evidence>
<dbReference type="GO" id="GO:0006508">
    <property type="term" value="P:proteolysis"/>
    <property type="evidence" value="ECO:0007669"/>
    <property type="project" value="UniProtKB-KW"/>
</dbReference>
<evidence type="ECO:0000256" key="1">
    <source>
        <dbReference type="ARBA" id="ARBA00011073"/>
    </source>
</evidence>
<comment type="caution">
    <text evidence="7">The sequence shown here is derived from an EMBL/GenBank/DDBJ whole genome shotgun (WGS) entry which is preliminary data.</text>
</comment>
<evidence type="ECO:0000313" key="8">
    <source>
        <dbReference type="Proteomes" id="UP000005426"/>
    </source>
</evidence>
<keyword evidence="4 5" id="KW-0720">Serine protease</keyword>
<dbReference type="PANTHER" id="PTHR43806:SF11">
    <property type="entry name" value="CEREVISIN-RELATED"/>
    <property type="match status" value="1"/>
</dbReference>
<dbReference type="InterPro" id="IPR015500">
    <property type="entry name" value="Peptidase_S8_subtilisin-rel"/>
</dbReference>
<evidence type="ECO:0000259" key="6">
    <source>
        <dbReference type="Pfam" id="PF00082"/>
    </source>
</evidence>
<feature type="active site" description="Charge relay system" evidence="5">
    <location>
        <position position="577"/>
    </location>
</feature>
<dbReference type="SUPFAM" id="SSF52743">
    <property type="entry name" value="Subtilisin-like"/>
    <property type="match status" value="1"/>
</dbReference>
<dbReference type="InterPro" id="IPR036852">
    <property type="entry name" value="Peptidase_S8/S53_dom_sf"/>
</dbReference>
<accession>G9P1E1</accession>
<dbReference type="Pfam" id="PF00082">
    <property type="entry name" value="Peptidase_S8"/>
    <property type="match status" value="1"/>
</dbReference>
<evidence type="ECO:0000256" key="4">
    <source>
        <dbReference type="ARBA" id="ARBA00022825"/>
    </source>
</evidence>
<comment type="similarity">
    <text evidence="1 5">Belongs to the peptidase S8 family.</text>
</comment>